<feature type="chain" id="PRO_5041327661" evidence="3">
    <location>
        <begin position="19"/>
        <end position="154"/>
    </location>
</feature>
<gene>
    <name evidence="4" type="ORF">CcaverHIS019_0407860</name>
</gene>
<dbReference type="KEGG" id="ccac:CcaHIS019_0407860"/>
<reference evidence="4" key="1">
    <citation type="journal article" date="2023" name="BMC Genomics">
        <title>Chromosome-level genome assemblies of Cutaneotrichosporon spp. (Trichosporonales, Basidiomycota) reveal imbalanced evolution between nucleotide sequences and chromosome synteny.</title>
        <authorList>
            <person name="Kobayashi Y."/>
            <person name="Kayamori A."/>
            <person name="Aoki K."/>
            <person name="Shiwa Y."/>
            <person name="Matsutani M."/>
            <person name="Fujita N."/>
            <person name="Sugita T."/>
            <person name="Iwasaki W."/>
            <person name="Tanaka N."/>
            <person name="Takashima M."/>
        </authorList>
    </citation>
    <scope>NUCLEOTIDE SEQUENCE</scope>
    <source>
        <strain evidence="4">HIS019</strain>
    </source>
</reference>
<evidence type="ECO:0000313" key="5">
    <source>
        <dbReference type="Proteomes" id="UP001233271"/>
    </source>
</evidence>
<accession>A0AA48QW44</accession>
<keyword evidence="5" id="KW-1185">Reference proteome</keyword>
<dbReference type="Proteomes" id="UP001233271">
    <property type="component" value="Chromosome 4"/>
</dbReference>
<organism evidence="4 5">
    <name type="scientific">Cutaneotrichosporon cavernicola</name>
    <dbReference type="NCBI Taxonomy" id="279322"/>
    <lineage>
        <taxon>Eukaryota</taxon>
        <taxon>Fungi</taxon>
        <taxon>Dikarya</taxon>
        <taxon>Basidiomycota</taxon>
        <taxon>Agaricomycotina</taxon>
        <taxon>Tremellomycetes</taxon>
        <taxon>Trichosporonales</taxon>
        <taxon>Trichosporonaceae</taxon>
        <taxon>Cutaneotrichosporon</taxon>
    </lineage>
</organism>
<sequence length="154" mass="17105">MKFGLLALISFALTFVAAAPIHAPDTPSWSPDSPSLRTIEVDGRIYIISPSDLSSFLSPYNGANEFHGVDAHVIPTDKYHRTIFTPVRDAVAWGYQALGDRRIYAAVMLVVALLNFSSIVLVLLFCQRTREQEETSRSEEGLVHEGEEKVVLKE</sequence>
<dbReference type="RefSeq" id="XP_060457231.1">
    <property type="nucleotide sequence ID" value="XM_060600659.1"/>
</dbReference>
<evidence type="ECO:0000313" key="4">
    <source>
        <dbReference type="EMBL" id="BEI91966.1"/>
    </source>
</evidence>
<keyword evidence="2" id="KW-1133">Transmembrane helix</keyword>
<evidence type="ECO:0000256" key="2">
    <source>
        <dbReference type="SAM" id="Phobius"/>
    </source>
</evidence>
<proteinExistence type="predicted"/>
<evidence type="ECO:0000256" key="3">
    <source>
        <dbReference type="SAM" id="SignalP"/>
    </source>
</evidence>
<dbReference type="AlphaFoldDB" id="A0AA48QW44"/>
<feature type="region of interest" description="Disordered" evidence="1">
    <location>
        <begin position="135"/>
        <end position="154"/>
    </location>
</feature>
<feature type="signal peptide" evidence="3">
    <location>
        <begin position="1"/>
        <end position="18"/>
    </location>
</feature>
<evidence type="ECO:0000256" key="1">
    <source>
        <dbReference type="SAM" id="MobiDB-lite"/>
    </source>
</evidence>
<keyword evidence="2" id="KW-0472">Membrane</keyword>
<dbReference type="EMBL" id="AP028215">
    <property type="protein sequence ID" value="BEI91966.1"/>
    <property type="molecule type" value="Genomic_DNA"/>
</dbReference>
<keyword evidence="2" id="KW-0812">Transmembrane</keyword>
<feature type="transmembrane region" description="Helical" evidence="2">
    <location>
        <begin position="103"/>
        <end position="126"/>
    </location>
</feature>
<dbReference type="GeneID" id="85495836"/>
<name>A0AA48QW44_9TREE</name>
<keyword evidence="3" id="KW-0732">Signal</keyword>
<protein>
    <submittedName>
        <fullName evidence="4">Uncharacterized protein</fullName>
    </submittedName>
</protein>